<dbReference type="InterPro" id="IPR001584">
    <property type="entry name" value="Integrase_cat-core"/>
</dbReference>
<dbReference type="KEGG" id="pox:MB84_04425"/>
<dbReference type="AlphaFoldDB" id="A0A0E3YF11"/>
<dbReference type="Proteomes" id="UP000035050">
    <property type="component" value="Chromosome"/>
</dbReference>
<gene>
    <name evidence="3" type="ORF">MB84_04425</name>
    <name evidence="4" type="ORF">MB84_25595</name>
</gene>
<accession>A0A0E3YF11</accession>
<keyword evidence="3" id="KW-0614">Plasmid</keyword>
<dbReference type="PROSITE" id="PS50994">
    <property type="entry name" value="INTEGRASE"/>
    <property type="match status" value="1"/>
</dbReference>
<organism evidence="3 5">
    <name type="scientific">Pandoraea oxalativorans</name>
    <dbReference type="NCBI Taxonomy" id="573737"/>
    <lineage>
        <taxon>Bacteria</taxon>
        <taxon>Pseudomonadati</taxon>
        <taxon>Pseudomonadota</taxon>
        <taxon>Betaproteobacteria</taxon>
        <taxon>Burkholderiales</taxon>
        <taxon>Burkholderiaceae</taxon>
        <taxon>Pandoraea</taxon>
    </lineage>
</organism>
<dbReference type="EMBL" id="CP011253">
    <property type="protein sequence ID" value="AKK23992.2"/>
    <property type="molecule type" value="Genomic_DNA"/>
</dbReference>
<dbReference type="PANTHER" id="PTHR35004">
    <property type="entry name" value="TRANSPOSASE RV3428C-RELATED"/>
    <property type="match status" value="1"/>
</dbReference>
<proteinExistence type="inferred from homology"/>
<name>A0A0E3YF11_9BURK</name>
<sequence>MANRRFELFEYRQVLVRMRQGDSDRDIARAGLMGRKKLTAVRRTAQELGWLDPSRPLPQDSVIAGQFGRTPHLPSTCVSTLEPFREQISNWFGADVQGTTIHSALKRNHGYTGSYSAVRRFLKHLEAERSVTATTILDFPPADAAQVDFGAGPALIHESGRTLKTWFFVMTLCWSRHQYVELVFDQTVETWLACHRRAFEWFGGCPGRIIIDNAKCAIIRACTYDPEVQRSYAGLAEGYGFRIDACPPHDPQKKGVVESGVKYVKKSFMPLRAFRDLPDANRQLRKWIMQEASVREHGTTREQPLARFAIEKPLLTALPDVPPVLAAWSTVTVHRDAHIQHHKALYSVPFALVGKTLWVKATDTVVQLFHQHELVATHPRLRKPGARSTVRDHQPPAAQAWLEHDPQWCLARAKEIGPACHALILTLFNDEVLVNLRGAQGIVRLRGKVGDARLDAACERALAHASPRWRTVKTILDKGLESEPIAASPQTLTDTYVNGGRFGRNLQSLLIH</sequence>
<dbReference type="EMBL" id="CP011518">
    <property type="protein sequence ID" value="AKC72117.2"/>
    <property type="molecule type" value="Genomic_DNA"/>
</dbReference>
<dbReference type="PANTHER" id="PTHR35004:SF8">
    <property type="entry name" value="TRANSPOSASE RV3428C-RELATED"/>
    <property type="match status" value="1"/>
</dbReference>
<evidence type="ECO:0000313" key="4">
    <source>
        <dbReference type="EMBL" id="AKK23992.2"/>
    </source>
</evidence>
<dbReference type="Gene3D" id="3.30.420.10">
    <property type="entry name" value="Ribonuclease H-like superfamily/Ribonuclease H"/>
    <property type="match status" value="1"/>
</dbReference>
<reference evidence="3" key="2">
    <citation type="submission" date="2016-06" db="EMBL/GenBank/DDBJ databases">
        <title>Pandoraea oxalativorans DSM 23570 Genome Sequencing.</title>
        <authorList>
            <person name="Ee R."/>
            <person name="Lim Y.-L."/>
            <person name="Yong D."/>
            <person name="Yin W.-F."/>
            <person name="Chan K.-G."/>
        </authorList>
    </citation>
    <scope>NUCLEOTIDE SEQUENCE</scope>
    <source>
        <strain evidence="3">DSM 23570</strain>
        <plasmid evidence="3">pPO70-1</plasmid>
    </source>
</reference>
<protein>
    <submittedName>
        <fullName evidence="3">Integrase</fullName>
    </submittedName>
</protein>
<dbReference type="InterPro" id="IPR012337">
    <property type="entry name" value="RNaseH-like_sf"/>
</dbReference>
<dbReference type="InterPro" id="IPR054353">
    <property type="entry name" value="IstA-like_C"/>
</dbReference>
<evidence type="ECO:0000256" key="1">
    <source>
        <dbReference type="ARBA" id="ARBA00009277"/>
    </source>
</evidence>
<dbReference type="InterPro" id="IPR036397">
    <property type="entry name" value="RNaseH_sf"/>
</dbReference>
<reference evidence="5" key="1">
    <citation type="submission" date="2015-05" db="EMBL/GenBank/DDBJ databases">
        <title>Pandoraea oxalativorans DSM 23570 Genome Sequencing.</title>
        <authorList>
            <person name="Ee R."/>
            <person name="Lim Y.-L."/>
            <person name="Yong D."/>
            <person name="Yin W.-F."/>
            <person name="Chan K.-G."/>
        </authorList>
    </citation>
    <scope>NUCLEOTIDE SEQUENCE [LARGE SCALE GENOMIC DNA]</scope>
    <source>
        <strain evidence="4">DSM 23570</strain>
        <strain evidence="5">DSM-23570</strain>
        <plasmid evidence="5">unnamed1</plasmid>
    </source>
</reference>
<comment type="similarity">
    <text evidence="1">Belongs to the transposase IS21/IS408/IS1162 family.</text>
</comment>
<keyword evidence="5" id="KW-1185">Reference proteome</keyword>
<dbReference type="GO" id="GO:0015074">
    <property type="term" value="P:DNA integration"/>
    <property type="evidence" value="ECO:0007669"/>
    <property type="project" value="InterPro"/>
</dbReference>
<geneLocation type="plasmid" evidence="5">
    <name>unnamed1</name>
</geneLocation>
<evidence type="ECO:0000313" key="5">
    <source>
        <dbReference type="Proteomes" id="UP000035050"/>
    </source>
</evidence>
<dbReference type="NCBIfam" id="NF033546">
    <property type="entry name" value="transpos_IS21"/>
    <property type="match status" value="1"/>
</dbReference>
<feature type="domain" description="Integrase catalytic" evidence="2">
    <location>
        <begin position="137"/>
        <end position="312"/>
    </location>
</feature>
<dbReference type="Proteomes" id="UP000035050">
    <property type="component" value="Plasmid pPO70-1"/>
</dbReference>
<dbReference type="SUPFAM" id="SSF53098">
    <property type="entry name" value="Ribonuclease H-like"/>
    <property type="match status" value="1"/>
</dbReference>
<dbReference type="KEGG" id="pox:MB84_25595"/>
<evidence type="ECO:0000259" key="2">
    <source>
        <dbReference type="PROSITE" id="PS50994"/>
    </source>
</evidence>
<dbReference type="Pfam" id="PF22483">
    <property type="entry name" value="Mu-transpos_C_2"/>
    <property type="match status" value="1"/>
</dbReference>
<evidence type="ECO:0000313" key="3">
    <source>
        <dbReference type="EMBL" id="AKC72117.2"/>
    </source>
</evidence>
<geneLocation type="plasmid" evidence="3">
    <name>pPO70-1</name>
</geneLocation>
<dbReference type="GO" id="GO:0003676">
    <property type="term" value="F:nucleic acid binding"/>
    <property type="evidence" value="ECO:0007669"/>
    <property type="project" value="InterPro"/>
</dbReference>
<dbReference type="Pfam" id="PF00665">
    <property type="entry name" value="rve"/>
    <property type="match status" value="1"/>
</dbReference>